<dbReference type="InterPro" id="IPR002797">
    <property type="entry name" value="Polysacc_synth"/>
</dbReference>
<dbReference type="Pfam" id="PF01943">
    <property type="entry name" value="Polysacc_synt"/>
    <property type="match status" value="1"/>
</dbReference>
<evidence type="ECO:0000256" key="2">
    <source>
        <dbReference type="ARBA" id="ARBA00022475"/>
    </source>
</evidence>
<keyword evidence="4 6" id="KW-1133">Transmembrane helix</keyword>
<feature type="transmembrane region" description="Helical" evidence="6">
    <location>
        <begin position="50"/>
        <end position="69"/>
    </location>
</feature>
<evidence type="ECO:0000313" key="8">
    <source>
        <dbReference type="Proteomes" id="UP000233425"/>
    </source>
</evidence>
<feature type="transmembrane region" description="Helical" evidence="6">
    <location>
        <begin position="314"/>
        <end position="337"/>
    </location>
</feature>
<keyword evidence="8" id="KW-1185">Reference proteome</keyword>
<feature type="transmembrane region" description="Helical" evidence="6">
    <location>
        <begin position="81"/>
        <end position="107"/>
    </location>
</feature>
<evidence type="ECO:0000256" key="1">
    <source>
        <dbReference type="ARBA" id="ARBA00004651"/>
    </source>
</evidence>
<comment type="subcellular location">
    <subcellularLocation>
        <location evidence="1">Cell membrane</location>
        <topology evidence="1">Multi-pass membrane protein</topology>
    </subcellularLocation>
</comment>
<gene>
    <name evidence="7" type="ORF">RBATCC27255_00527</name>
</gene>
<keyword evidence="3 6" id="KW-0812">Transmembrane</keyword>
<feature type="transmembrane region" description="Helical" evidence="6">
    <location>
        <begin position="378"/>
        <end position="395"/>
    </location>
</feature>
<comment type="caution">
    <text evidence="7">The sequence shown here is derived from an EMBL/GenBank/DDBJ whole genome shotgun (WGS) entry which is preliminary data.</text>
</comment>
<feature type="transmembrane region" description="Helical" evidence="6">
    <location>
        <begin position="187"/>
        <end position="206"/>
    </location>
</feature>
<evidence type="ECO:0000256" key="6">
    <source>
        <dbReference type="SAM" id="Phobius"/>
    </source>
</evidence>
<dbReference type="PANTHER" id="PTHR30250:SF26">
    <property type="entry name" value="PSMA PROTEIN"/>
    <property type="match status" value="1"/>
</dbReference>
<feature type="transmembrane region" description="Helical" evidence="6">
    <location>
        <begin position="461"/>
        <end position="486"/>
    </location>
</feature>
<evidence type="ECO:0000313" key="7">
    <source>
        <dbReference type="EMBL" id="PKD32317.1"/>
    </source>
</evidence>
<evidence type="ECO:0000256" key="4">
    <source>
        <dbReference type="ARBA" id="ARBA00022989"/>
    </source>
</evidence>
<proteinExistence type="predicted"/>
<dbReference type="EMBL" id="NNSR01000028">
    <property type="protein sequence ID" value="PKD32317.1"/>
    <property type="molecule type" value="Genomic_DNA"/>
</dbReference>
<dbReference type="GO" id="GO:0005886">
    <property type="term" value="C:plasma membrane"/>
    <property type="evidence" value="ECO:0007669"/>
    <property type="project" value="UniProtKB-SubCell"/>
</dbReference>
<feature type="transmembrane region" description="Helical" evidence="6">
    <location>
        <begin position="160"/>
        <end position="181"/>
    </location>
</feature>
<evidence type="ECO:0000256" key="5">
    <source>
        <dbReference type="ARBA" id="ARBA00023136"/>
    </source>
</evidence>
<dbReference type="RefSeq" id="WP_242958555.1">
    <property type="nucleotide sequence ID" value="NZ_CABMMZ010000028.1"/>
</dbReference>
<keyword evidence="2" id="KW-1003">Cell membrane</keyword>
<name>A0A2N0UZ89_9FIRM</name>
<dbReference type="Proteomes" id="UP000233425">
    <property type="component" value="Unassembled WGS sequence"/>
</dbReference>
<feature type="transmembrane region" description="Helical" evidence="6">
    <location>
        <begin position="127"/>
        <end position="148"/>
    </location>
</feature>
<sequence>MKVNQLRAGTLLSYVNLAIGSIIPMIYTPIMLRMLGQAEYGLYSLSNSIVGYLSLLNFGFGSTIIRYICKYRAEGKKEQVRSVFGLFLLIYGIVSALVIIGGFVLMLCTDACFSKGLTPQEVDKLKILIIMMAFNTAIAFPISVFSSIITAYERFVFRRVVDIFSTVLAPVANIVLLYFGFGSIGMTFSGLLLNFIACPINIYYCFKVLKITPKFVRFESAFIKELLVFSVYIFIGTLVDMLFWATDKVILGALVGTVVVAIYNVGSTFNNILMQLSQAVSGVIGPKINSMVTLDGDNTEALSEVFIRIGRLQYLLLALVVSGFIAFGHPFLIMWAGESYGESYYIALLTMIPLVIPYIQNTGLTIVIAQNKHKFRSLVYLAIAILNAVSTYFIVPYWGGFGAALCSCVSYVLGQGIIMNIYYYKVTKINIPLFWKNILCMSWIPALLCVMTFVVSNFISFYSWSAFLFAVLIYALLYSIGSWFFSMNDYEKDAIRVPIRNLMNKLKKRKA</sequence>
<feature type="transmembrane region" description="Helical" evidence="6">
    <location>
        <begin position="401"/>
        <end position="422"/>
    </location>
</feature>
<accession>A0A2N0UZ89</accession>
<dbReference type="AlphaFoldDB" id="A0A2N0UZ89"/>
<dbReference type="InterPro" id="IPR050833">
    <property type="entry name" value="Poly_Biosynth_Transport"/>
</dbReference>
<keyword evidence="5 6" id="KW-0472">Membrane</keyword>
<dbReference type="PANTHER" id="PTHR30250">
    <property type="entry name" value="PST FAMILY PREDICTED COLANIC ACID TRANSPORTER"/>
    <property type="match status" value="1"/>
</dbReference>
<feature type="transmembrane region" description="Helical" evidence="6">
    <location>
        <begin position="249"/>
        <end position="266"/>
    </location>
</feature>
<feature type="transmembrane region" description="Helical" evidence="6">
    <location>
        <begin position="226"/>
        <end position="243"/>
    </location>
</feature>
<feature type="transmembrane region" description="Helical" evidence="6">
    <location>
        <begin position="343"/>
        <end position="366"/>
    </location>
</feature>
<organism evidence="7 8">
    <name type="scientific">Ruminococcus bromii</name>
    <dbReference type="NCBI Taxonomy" id="40518"/>
    <lineage>
        <taxon>Bacteria</taxon>
        <taxon>Bacillati</taxon>
        <taxon>Bacillota</taxon>
        <taxon>Clostridia</taxon>
        <taxon>Eubacteriales</taxon>
        <taxon>Oscillospiraceae</taxon>
        <taxon>Ruminococcus</taxon>
    </lineage>
</organism>
<reference evidence="7" key="1">
    <citation type="journal article" date="2018" name="Environ. Microbiol.">
        <title>Sporulation capability and amylosome conservation among diverse human colonic and rumen isolates of the keystone starch-degrader Ruminococcus bromii.</title>
        <authorList>
            <person name="Mukhopadhya I."/>
            <person name="Morais S."/>
            <person name="Laverde-Gomez J."/>
            <person name="Sheridan P.O."/>
            <person name="Walker A.W."/>
            <person name="Kelly W."/>
            <person name="Klieve A.V."/>
            <person name="Ouwerkerk D."/>
            <person name="Duncan S.H."/>
            <person name="Louis P."/>
            <person name="Koropatkin N."/>
            <person name="Cockburn D."/>
            <person name="Kibler R."/>
            <person name="Cooper P.J."/>
            <person name="Sandoval C."/>
            <person name="Crost E."/>
            <person name="Juge N."/>
            <person name="Bayer E.A."/>
            <person name="Flint H.J."/>
        </authorList>
    </citation>
    <scope>NUCLEOTIDE SEQUENCE [LARGE SCALE GENOMIC DNA]</scope>
    <source>
        <strain evidence="7">ATCC 27255</strain>
    </source>
</reference>
<protein>
    <submittedName>
        <fullName evidence="7">Polysaccharide biosynthesis protein</fullName>
    </submittedName>
</protein>
<feature type="transmembrane region" description="Helical" evidence="6">
    <location>
        <begin position="12"/>
        <end position="30"/>
    </location>
</feature>
<evidence type="ECO:0000256" key="3">
    <source>
        <dbReference type="ARBA" id="ARBA00022692"/>
    </source>
</evidence>
<feature type="transmembrane region" description="Helical" evidence="6">
    <location>
        <begin position="434"/>
        <end position="455"/>
    </location>
</feature>